<sequence>VLDQSARAGLHVTALPAEGRGRRRRAAPAPDRPPEARHRDPGQHLRDDRPLRHRPQHGDLPGQHRLRQRETRRSPRDHRAPQGRSGRRTAPGGTGQPGGTEPARGLRRGTRPGQPAAVLRIRGDRLRTWFRRRLGGGAAAPGLHCPEAGRRRLRRDHHGDQEDARPLPRRRFVI</sequence>
<reference evidence="2" key="1">
    <citation type="submission" date="2020-02" db="EMBL/GenBank/DDBJ databases">
        <authorList>
            <person name="Meier V. D."/>
        </authorList>
    </citation>
    <scope>NUCLEOTIDE SEQUENCE</scope>
    <source>
        <strain evidence="2">AVDCRST_MAG33</strain>
    </source>
</reference>
<proteinExistence type="predicted"/>
<protein>
    <submittedName>
        <fullName evidence="2">Uncharacterized protein</fullName>
    </submittedName>
</protein>
<feature type="compositionally biased region" description="Basic and acidic residues" evidence="1">
    <location>
        <begin position="68"/>
        <end position="80"/>
    </location>
</feature>
<evidence type="ECO:0000256" key="1">
    <source>
        <dbReference type="SAM" id="MobiDB-lite"/>
    </source>
</evidence>
<feature type="compositionally biased region" description="Basic and acidic residues" evidence="1">
    <location>
        <begin position="157"/>
        <end position="166"/>
    </location>
</feature>
<feature type="non-terminal residue" evidence="2">
    <location>
        <position position="174"/>
    </location>
</feature>
<name>A0A6J4VCW4_9BACT</name>
<dbReference type="AlphaFoldDB" id="A0A6J4VCW4"/>
<gene>
    <name evidence="2" type="ORF">AVDCRST_MAG33-2689</name>
</gene>
<accession>A0A6J4VCW4</accession>
<feature type="compositionally biased region" description="Basic and acidic residues" evidence="1">
    <location>
        <begin position="32"/>
        <end position="50"/>
    </location>
</feature>
<feature type="region of interest" description="Disordered" evidence="1">
    <location>
        <begin position="1"/>
        <end position="116"/>
    </location>
</feature>
<evidence type="ECO:0000313" key="2">
    <source>
        <dbReference type="EMBL" id="CAA9572592.1"/>
    </source>
</evidence>
<organism evidence="2">
    <name type="scientific">uncultured Thermomicrobiales bacterium</name>
    <dbReference type="NCBI Taxonomy" id="1645740"/>
    <lineage>
        <taxon>Bacteria</taxon>
        <taxon>Pseudomonadati</taxon>
        <taxon>Thermomicrobiota</taxon>
        <taxon>Thermomicrobia</taxon>
        <taxon>Thermomicrobiales</taxon>
        <taxon>environmental samples</taxon>
    </lineage>
</organism>
<feature type="region of interest" description="Disordered" evidence="1">
    <location>
        <begin position="136"/>
        <end position="174"/>
    </location>
</feature>
<feature type="non-terminal residue" evidence="2">
    <location>
        <position position="1"/>
    </location>
</feature>
<dbReference type="EMBL" id="CADCWK010000329">
    <property type="protein sequence ID" value="CAA9572592.1"/>
    <property type="molecule type" value="Genomic_DNA"/>
</dbReference>